<evidence type="ECO:0000256" key="3">
    <source>
        <dbReference type="ARBA" id="ARBA00022840"/>
    </source>
</evidence>
<dbReference type="GO" id="GO:0035999">
    <property type="term" value="P:tetrahydrofolate interconversion"/>
    <property type="evidence" value="ECO:0007669"/>
    <property type="project" value="TreeGrafter"/>
</dbReference>
<sequence>MPFRNGALPQTRHVTNPYLSQFLLTHTSSRLVWDAKESSWASTFWSPTSRLDRILKQPPTGRGQTLIPDAGFVQNPLTERSWVGRGRGECCVNPDPDRGEQRFRISSECDRSWRERIISGRWSLRSSDYPETLSRFVIPRSRHEGGGRDCRCFSVDPEGRSHTCVGGGKRPLLSILPCLPAARSTHFRSHSLSWESGFEHRIRVSNATTAAQSAELSKAMAPMDSPTLLEEKKRCRTVVRKELRQLPVQQRMEEDVAVIGNLIDSELLQNSRVIGAYLSCAALREVDTLKLVTYILQQQKALYVPRVDDKKSHMRMLRITDMEGDVERNAMDILEPKEVNTDGSPRDELMQADQPLDLLLVPGLAFDRHGGRLGRGGGYYDWFISTYRTYVESKGWKMPPMVALSYSVQLRSTPIPMGEADRHVDGIAMKDGIFHVPNRALDANTTTNTSKTIKADEPTITRT</sequence>
<dbReference type="InterPro" id="IPR002698">
    <property type="entry name" value="FTHF_cligase"/>
</dbReference>
<keyword evidence="7" id="KW-1185">Reference proteome</keyword>
<comment type="similarity">
    <text evidence="1">Belongs to the 5-formyltetrahydrofolate cyclo-ligase family.</text>
</comment>
<dbReference type="AlphaFoldDB" id="A0A388LI57"/>
<dbReference type="STRING" id="69332.A0A388LI57"/>
<dbReference type="Gramene" id="GBG82014">
    <property type="protein sequence ID" value="GBG82014"/>
    <property type="gene ID" value="CBR_g34194"/>
</dbReference>
<dbReference type="PANTHER" id="PTHR23407:SF1">
    <property type="entry name" value="5-FORMYLTETRAHYDROFOLATE CYCLO-LIGASE"/>
    <property type="match status" value="1"/>
</dbReference>
<comment type="catalytic activity">
    <reaction evidence="4">
        <text>(6S)-5-formyl-5,6,7,8-tetrahydrofolate + ATP = (6R)-5,10-methenyltetrahydrofolate + ADP + phosphate</text>
        <dbReference type="Rhea" id="RHEA:10488"/>
        <dbReference type="ChEBI" id="CHEBI:30616"/>
        <dbReference type="ChEBI" id="CHEBI:43474"/>
        <dbReference type="ChEBI" id="CHEBI:57455"/>
        <dbReference type="ChEBI" id="CHEBI:57457"/>
        <dbReference type="ChEBI" id="CHEBI:456216"/>
        <dbReference type="EC" id="6.3.3.2"/>
    </reaction>
</comment>
<dbReference type="PANTHER" id="PTHR23407">
    <property type="entry name" value="ATPASE INHIBITOR/5-FORMYLTETRAHYDROFOLATE CYCLO-LIGASE"/>
    <property type="match status" value="1"/>
</dbReference>
<dbReference type="EMBL" id="BFEA01000394">
    <property type="protein sequence ID" value="GBG82014.1"/>
    <property type="molecule type" value="Genomic_DNA"/>
</dbReference>
<dbReference type="SUPFAM" id="SSF100950">
    <property type="entry name" value="NagB/RpiA/CoA transferase-like"/>
    <property type="match status" value="1"/>
</dbReference>
<protein>
    <recommendedName>
        <fullName evidence="5">5-formyltetrahydrofolate cyclo-ligase</fullName>
        <ecNumber evidence="5">6.3.3.2</ecNumber>
    </recommendedName>
</protein>
<dbReference type="Gene3D" id="3.40.50.10420">
    <property type="entry name" value="NagB/RpiA/CoA transferase-like"/>
    <property type="match status" value="1"/>
</dbReference>
<dbReference type="GO" id="GO:0009396">
    <property type="term" value="P:folic acid-containing compound biosynthetic process"/>
    <property type="evidence" value="ECO:0007669"/>
    <property type="project" value="TreeGrafter"/>
</dbReference>
<dbReference type="NCBIfam" id="TIGR02727">
    <property type="entry name" value="MTHFS_bact"/>
    <property type="match status" value="1"/>
</dbReference>
<dbReference type="InterPro" id="IPR024185">
    <property type="entry name" value="FTHF_cligase-like_sf"/>
</dbReference>
<dbReference type="GO" id="GO:0030272">
    <property type="term" value="F:5-formyltetrahydrofolate cyclo-ligase activity"/>
    <property type="evidence" value="ECO:0007669"/>
    <property type="project" value="UniProtKB-EC"/>
</dbReference>
<evidence type="ECO:0000313" key="7">
    <source>
        <dbReference type="Proteomes" id="UP000265515"/>
    </source>
</evidence>
<evidence type="ECO:0000256" key="5">
    <source>
        <dbReference type="ARBA" id="ARBA00038966"/>
    </source>
</evidence>
<dbReference type="Pfam" id="PF01812">
    <property type="entry name" value="5-FTHF_cyc-lig"/>
    <property type="match status" value="1"/>
</dbReference>
<proteinExistence type="inferred from homology"/>
<evidence type="ECO:0000313" key="6">
    <source>
        <dbReference type="EMBL" id="GBG82014.1"/>
    </source>
</evidence>
<name>A0A388LI57_CHABU</name>
<dbReference type="GO" id="GO:0005524">
    <property type="term" value="F:ATP binding"/>
    <property type="evidence" value="ECO:0007669"/>
    <property type="project" value="UniProtKB-KW"/>
</dbReference>
<organism evidence="6 7">
    <name type="scientific">Chara braunii</name>
    <name type="common">Braun's stonewort</name>
    <dbReference type="NCBI Taxonomy" id="69332"/>
    <lineage>
        <taxon>Eukaryota</taxon>
        <taxon>Viridiplantae</taxon>
        <taxon>Streptophyta</taxon>
        <taxon>Charophyceae</taxon>
        <taxon>Charales</taxon>
        <taxon>Characeae</taxon>
        <taxon>Chara</taxon>
    </lineage>
</organism>
<keyword evidence="2" id="KW-0547">Nucleotide-binding</keyword>
<dbReference type="GO" id="GO:0005739">
    <property type="term" value="C:mitochondrion"/>
    <property type="evidence" value="ECO:0007669"/>
    <property type="project" value="TreeGrafter"/>
</dbReference>
<dbReference type="Proteomes" id="UP000265515">
    <property type="component" value="Unassembled WGS sequence"/>
</dbReference>
<evidence type="ECO:0000256" key="2">
    <source>
        <dbReference type="ARBA" id="ARBA00022741"/>
    </source>
</evidence>
<gene>
    <name evidence="6" type="ORF">CBR_g34194</name>
</gene>
<keyword evidence="3" id="KW-0067">ATP-binding</keyword>
<accession>A0A388LI57</accession>
<dbReference type="OrthoDB" id="2015992at2759"/>
<evidence type="ECO:0000256" key="1">
    <source>
        <dbReference type="ARBA" id="ARBA00010638"/>
    </source>
</evidence>
<comment type="caution">
    <text evidence="6">The sequence shown here is derived from an EMBL/GenBank/DDBJ whole genome shotgun (WGS) entry which is preliminary data.</text>
</comment>
<dbReference type="InterPro" id="IPR037171">
    <property type="entry name" value="NagB/RpiA_transferase-like"/>
</dbReference>
<evidence type="ECO:0000256" key="4">
    <source>
        <dbReference type="ARBA" id="ARBA00036539"/>
    </source>
</evidence>
<reference evidence="6 7" key="1">
    <citation type="journal article" date="2018" name="Cell">
        <title>The Chara Genome: Secondary Complexity and Implications for Plant Terrestrialization.</title>
        <authorList>
            <person name="Nishiyama T."/>
            <person name="Sakayama H."/>
            <person name="Vries J.D."/>
            <person name="Buschmann H."/>
            <person name="Saint-Marcoux D."/>
            <person name="Ullrich K.K."/>
            <person name="Haas F.B."/>
            <person name="Vanderstraeten L."/>
            <person name="Becker D."/>
            <person name="Lang D."/>
            <person name="Vosolsobe S."/>
            <person name="Rombauts S."/>
            <person name="Wilhelmsson P.K.I."/>
            <person name="Janitza P."/>
            <person name="Kern R."/>
            <person name="Heyl A."/>
            <person name="Rumpler F."/>
            <person name="Villalobos L.I.A.C."/>
            <person name="Clay J.M."/>
            <person name="Skokan R."/>
            <person name="Toyoda A."/>
            <person name="Suzuki Y."/>
            <person name="Kagoshima H."/>
            <person name="Schijlen E."/>
            <person name="Tajeshwar N."/>
            <person name="Catarino B."/>
            <person name="Hetherington A.J."/>
            <person name="Saltykova A."/>
            <person name="Bonnot C."/>
            <person name="Breuninger H."/>
            <person name="Symeonidi A."/>
            <person name="Radhakrishnan G.V."/>
            <person name="Van Nieuwerburgh F."/>
            <person name="Deforce D."/>
            <person name="Chang C."/>
            <person name="Karol K.G."/>
            <person name="Hedrich R."/>
            <person name="Ulvskov P."/>
            <person name="Glockner G."/>
            <person name="Delwiche C.F."/>
            <person name="Petrasek J."/>
            <person name="Van de Peer Y."/>
            <person name="Friml J."/>
            <person name="Beilby M."/>
            <person name="Dolan L."/>
            <person name="Kohara Y."/>
            <person name="Sugano S."/>
            <person name="Fujiyama A."/>
            <person name="Delaux P.-M."/>
            <person name="Quint M."/>
            <person name="TheiBen G."/>
            <person name="Hagemann M."/>
            <person name="Harholt J."/>
            <person name="Dunand C."/>
            <person name="Zachgo S."/>
            <person name="Langdale J."/>
            <person name="Maumus F."/>
            <person name="Straeten D.V.D."/>
            <person name="Gould S.B."/>
            <person name="Rensing S.A."/>
        </authorList>
    </citation>
    <scope>NUCLEOTIDE SEQUENCE [LARGE SCALE GENOMIC DNA]</scope>
    <source>
        <strain evidence="6 7">S276</strain>
    </source>
</reference>
<dbReference type="EC" id="6.3.3.2" evidence="5"/>